<accession>A0A426ZYK6</accession>
<dbReference type="InterPro" id="IPR027417">
    <property type="entry name" value="P-loop_NTPase"/>
</dbReference>
<comment type="similarity">
    <text evidence="1">Belongs to the Clp1 family. NOL9/GRC3 subfamily.</text>
</comment>
<feature type="domain" description="Clp1 P-loop" evidence="6">
    <location>
        <begin position="44"/>
        <end position="97"/>
    </location>
</feature>
<dbReference type="InterPro" id="IPR032319">
    <property type="entry name" value="CLP1_P"/>
</dbReference>
<comment type="caution">
    <text evidence="7">The sequence shown here is derived from an EMBL/GenBank/DDBJ whole genome shotgun (WGS) entry which is preliminary data.</text>
</comment>
<evidence type="ECO:0000256" key="4">
    <source>
        <dbReference type="ARBA" id="ARBA00022777"/>
    </source>
</evidence>
<dbReference type="GO" id="GO:0005524">
    <property type="term" value="F:ATP binding"/>
    <property type="evidence" value="ECO:0007669"/>
    <property type="project" value="UniProtKB-KW"/>
</dbReference>
<name>A0A426ZYK6_ENSVE</name>
<dbReference type="EMBL" id="AMZH03004494">
    <property type="protein sequence ID" value="RRT69031.1"/>
    <property type="molecule type" value="Genomic_DNA"/>
</dbReference>
<dbReference type="Pfam" id="PF16575">
    <property type="entry name" value="CLP1_P"/>
    <property type="match status" value="1"/>
</dbReference>
<organism evidence="7 8">
    <name type="scientific">Ensete ventricosum</name>
    <name type="common">Abyssinian banana</name>
    <name type="synonym">Musa ensete</name>
    <dbReference type="NCBI Taxonomy" id="4639"/>
    <lineage>
        <taxon>Eukaryota</taxon>
        <taxon>Viridiplantae</taxon>
        <taxon>Streptophyta</taxon>
        <taxon>Embryophyta</taxon>
        <taxon>Tracheophyta</taxon>
        <taxon>Spermatophyta</taxon>
        <taxon>Magnoliopsida</taxon>
        <taxon>Liliopsida</taxon>
        <taxon>Zingiberales</taxon>
        <taxon>Musaceae</taxon>
        <taxon>Ensete</taxon>
    </lineage>
</organism>
<evidence type="ECO:0000256" key="2">
    <source>
        <dbReference type="ARBA" id="ARBA00022679"/>
    </source>
</evidence>
<keyword evidence="2" id="KW-0808">Transferase</keyword>
<protein>
    <recommendedName>
        <fullName evidence="6">Clp1 P-loop domain-containing protein</fullName>
    </recommendedName>
</protein>
<evidence type="ECO:0000256" key="5">
    <source>
        <dbReference type="ARBA" id="ARBA00022840"/>
    </source>
</evidence>
<dbReference type="GO" id="GO:0051731">
    <property type="term" value="F:polynucleotide 5'-hydroxyl-kinase activity"/>
    <property type="evidence" value="ECO:0007669"/>
    <property type="project" value="InterPro"/>
</dbReference>
<dbReference type="GO" id="GO:0000448">
    <property type="term" value="P:cleavage in ITS2 between 5.8S rRNA and LSU-rRNA of tricistronic rRNA transcript (SSU-rRNA, 5.8S rRNA, LSU-rRNA)"/>
    <property type="evidence" value="ECO:0007669"/>
    <property type="project" value="TreeGrafter"/>
</dbReference>
<keyword evidence="3" id="KW-0547">Nucleotide-binding</keyword>
<dbReference type="Gene3D" id="3.40.50.300">
    <property type="entry name" value="P-loop containing nucleotide triphosphate hydrolases"/>
    <property type="match status" value="1"/>
</dbReference>
<dbReference type="PANTHER" id="PTHR12755:SF3">
    <property type="entry name" value="POLYNUCLEOTIDE 5'-HYDROXYL-KINASE NOL9"/>
    <property type="match status" value="1"/>
</dbReference>
<evidence type="ECO:0000256" key="1">
    <source>
        <dbReference type="ARBA" id="ARBA00011003"/>
    </source>
</evidence>
<dbReference type="AlphaFoldDB" id="A0A426ZYK6"/>
<evidence type="ECO:0000313" key="8">
    <source>
        <dbReference type="Proteomes" id="UP000287651"/>
    </source>
</evidence>
<gene>
    <name evidence="7" type="ORF">B296_00030307</name>
</gene>
<sequence>MDWSSAKRSSSSYAGWTMSEIWEGAADSITYDSSCPPPITLVCGPGNSGKSTFSRILLNTLSHRFKRVGYLNTDVGQPKFTPPGCLSLHVIDKQTPGMFHCIH</sequence>
<evidence type="ECO:0000256" key="3">
    <source>
        <dbReference type="ARBA" id="ARBA00022741"/>
    </source>
</evidence>
<evidence type="ECO:0000259" key="6">
    <source>
        <dbReference type="Pfam" id="PF16575"/>
    </source>
</evidence>
<keyword evidence="4" id="KW-0418">Kinase</keyword>
<dbReference type="InterPro" id="IPR045116">
    <property type="entry name" value="Clp1/Grc3"/>
</dbReference>
<keyword evidence="5" id="KW-0067">ATP-binding</keyword>
<dbReference type="SUPFAM" id="SSF52540">
    <property type="entry name" value="P-loop containing nucleoside triphosphate hydrolases"/>
    <property type="match status" value="1"/>
</dbReference>
<proteinExistence type="inferred from homology"/>
<reference evidence="7 8" key="1">
    <citation type="journal article" date="2014" name="Agronomy (Basel)">
        <title>A Draft Genome Sequence for Ensete ventricosum, the Drought-Tolerant Tree Against Hunger.</title>
        <authorList>
            <person name="Harrison J."/>
            <person name="Moore K.A."/>
            <person name="Paszkiewicz K."/>
            <person name="Jones T."/>
            <person name="Grant M."/>
            <person name="Ambacheew D."/>
            <person name="Muzemil S."/>
            <person name="Studholme D.J."/>
        </authorList>
    </citation>
    <scope>NUCLEOTIDE SEQUENCE [LARGE SCALE GENOMIC DNA]</scope>
</reference>
<dbReference type="GO" id="GO:0005634">
    <property type="term" value="C:nucleus"/>
    <property type="evidence" value="ECO:0007669"/>
    <property type="project" value="TreeGrafter"/>
</dbReference>
<dbReference type="PANTHER" id="PTHR12755">
    <property type="entry name" value="CLEAVAGE/POLYADENYLATION FACTOR IA SUBUNIT CLP1P"/>
    <property type="match status" value="1"/>
</dbReference>
<evidence type="ECO:0000313" key="7">
    <source>
        <dbReference type="EMBL" id="RRT69031.1"/>
    </source>
</evidence>
<dbReference type="Proteomes" id="UP000287651">
    <property type="component" value="Unassembled WGS sequence"/>
</dbReference>